<keyword evidence="5 7" id="KW-0472">Membrane</keyword>
<feature type="transmembrane region" description="Helical" evidence="7">
    <location>
        <begin position="744"/>
        <end position="764"/>
    </location>
</feature>
<protein>
    <submittedName>
        <fullName evidence="10">Efflux ABC transporter, macrolide exporter (MacB) family, permease protein</fullName>
    </submittedName>
</protein>
<dbReference type="AlphaFoldDB" id="C1F1W4"/>
<feature type="transmembrane region" description="Helical" evidence="7">
    <location>
        <begin position="367"/>
        <end position="388"/>
    </location>
</feature>
<keyword evidence="4 7" id="KW-1133">Transmembrane helix</keyword>
<feature type="transmembrane region" description="Helical" evidence="7">
    <location>
        <begin position="21"/>
        <end position="43"/>
    </location>
</feature>
<dbReference type="Proteomes" id="UP000002207">
    <property type="component" value="Chromosome"/>
</dbReference>
<sequence length="813" mass="87766">MHTLLQDLRYALRQMRKSPGFTIIAILTLTLGVGAAAAIYSVVDAVILEPLPYQHPDRIYSPTTIAKEGYFQPPSWPGYEDMRAQNQSFSALAGYTDYTGTNLQTKSGPVALNLIASTANFFQVFGVQPILGRTYRPDEDQPGKNNVAVLSYEVWKANFNGDPNVVGSKIDLDGKPYTCIGVMPAGFTLLSDRHAIYAPIVVPKGEQTARGSHWLMTIGLLKPGVSLAQAQADMNHVMANVGRAYPDSDAGRKVEMISVAKETYGRDAGSLWTLAGAVLAVLLIACVNLAGLLLARGVKREREMALRTAIGASRKRVVRQVLTENLALACFGAIGGIFVAWLLLAAMRSFLVTAVARGANAHLEWKVLLAAIVLASLTSLLASLAPALRLSGTDPNRALKTGGSAGTSGTQHRLRSSFIITQMALSLVLLAVAGVLFRSIAGYRNENLGFNPHHLLTAQINLAPARYGNRNVWTDFYQPLLERVRHIHGVEGAGLISTVPILEGSGTNEEIHISGQPPYPPNEFSLAEIRFVSPGYFHAMGLPLIRGRMLSPQVDLASNKAATVVVNQAFVNKYIPSSLDPVGQHLDDADQADNKTRIVGVVASARQDLISHGPLPEMDMLYTEFQTKDMGTYLMSTRLMVRTSGSPKAIISDLRRILHSLDPTIPFRQPVTMEQAISSRLVMQRLEGWLFGIFASLAVLLAIIGLYGLISHEVELRTRDIGVRMALGATRASVLTMVLRRVTILIAIGVTLGLALTAAAQRVIGSVVQIRFIHQVGLMLALAMGLATVGLLAALIPARRAAAVEPIQALRTE</sequence>
<feature type="transmembrane region" description="Helical" evidence="7">
    <location>
        <begin position="271"/>
        <end position="295"/>
    </location>
</feature>
<dbReference type="InterPro" id="IPR025857">
    <property type="entry name" value="MacB_PCD"/>
</dbReference>
<feature type="domain" description="ABC3 transporter permease C-terminal" evidence="8">
    <location>
        <begin position="278"/>
        <end position="395"/>
    </location>
</feature>
<evidence type="ECO:0000256" key="5">
    <source>
        <dbReference type="ARBA" id="ARBA00023136"/>
    </source>
</evidence>
<dbReference type="STRING" id="240015.ACP_2509"/>
<reference evidence="10 11" key="1">
    <citation type="journal article" date="2009" name="Appl. Environ. Microbiol.">
        <title>Three genomes from the phylum Acidobacteria provide insight into the lifestyles of these microorganisms in soils.</title>
        <authorList>
            <person name="Ward N.L."/>
            <person name="Challacombe J.F."/>
            <person name="Janssen P.H."/>
            <person name="Henrissat B."/>
            <person name="Coutinho P.M."/>
            <person name="Wu M."/>
            <person name="Xie G."/>
            <person name="Haft D.H."/>
            <person name="Sait M."/>
            <person name="Badger J."/>
            <person name="Barabote R.D."/>
            <person name="Bradley B."/>
            <person name="Brettin T.S."/>
            <person name="Brinkac L.M."/>
            <person name="Bruce D."/>
            <person name="Creasy T."/>
            <person name="Daugherty S.C."/>
            <person name="Davidsen T.M."/>
            <person name="DeBoy R.T."/>
            <person name="Detter J.C."/>
            <person name="Dodson R.J."/>
            <person name="Durkin A.S."/>
            <person name="Ganapathy A."/>
            <person name="Gwinn-Giglio M."/>
            <person name="Han C.S."/>
            <person name="Khouri H."/>
            <person name="Kiss H."/>
            <person name="Kothari S.P."/>
            <person name="Madupu R."/>
            <person name="Nelson K.E."/>
            <person name="Nelson W.C."/>
            <person name="Paulsen I."/>
            <person name="Penn K."/>
            <person name="Ren Q."/>
            <person name="Rosovitz M.J."/>
            <person name="Selengut J.D."/>
            <person name="Shrivastava S."/>
            <person name="Sullivan S.A."/>
            <person name="Tapia R."/>
            <person name="Thompson L.S."/>
            <person name="Watkins K.L."/>
            <person name="Yang Q."/>
            <person name="Yu C."/>
            <person name="Zafar N."/>
            <person name="Zhou L."/>
            <person name="Kuske C.R."/>
        </authorList>
    </citation>
    <scope>NUCLEOTIDE SEQUENCE [LARGE SCALE GENOMIC DNA]</scope>
    <source>
        <strain evidence="11">ATCC 51196 / DSM 11244 / BCRC 80197 / JCM 7670 / NBRC 15755 / NCIMB 13165 / 161</strain>
    </source>
</reference>
<gene>
    <name evidence="10" type="ordered locus">ACP_2509</name>
</gene>
<evidence type="ECO:0000259" key="9">
    <source>
        <dbReference type="Pfam" id="PF12704"/>
    </source>
</evidence>
<dbReference type="InterPro" id="IPR017800">
    <property type="entry name" value="ADOP"/>
</dbReference>
<evidence type="ECO:0000313" key="11">
    <source>
        <dbReference type="Proteomes" id="UP000002207"/>
    </source>
</evidence>
<name>C1F1W4_ACIC5</name>
<dbReference type="PANTHER" id="PTHR30572">
    <property type="entry name" value="MEMBRANE COMPONENT OF TRANSPORTER-RELATED"/>
    <property type="match status" value="1"/>
</dbReference>
<dbReference type="InterPro" id="IPR003838">
    <property type="entry name" value="ABC3_permease_C"/>
</dbReference>
<evidence type="ECO:0000256" key="6">
    <source>
        <dbReference type="ARBA" id="ARBA00038076"/>
    </source>
</evidence>
<feature type="transmembrane region" description="Helical" evidence="7">
    <location>
        <begin position="326"/>
        <end position="347"/>
    </location>
</feature>
<dbReference type="OrthoDB" id="102443at2"/>
<evidence type="ECO:0000256" key="4">
    <source>
        <dbReference type="ARBA" id="ARBA00022989"/>
    </source>
</evidence>
<proteinExistence type="inferred from homology"/>
<dbReference type="Pfam" id="PF02687">
    <property type="entry name" value="FtsX"/>
    <property type="match status" value="2"/>
</dbReference>
<dbReference type="PANTHER" id="PTHR30572:SF4">
    <property type="entry name" value="ABC TRANSPORTER PERMEASE YTRF"/>
    <property type="match status" value="1"/>
</dbReference>
<dbReference type="InParanoid" id="C1F1W4"/>
<accession>C1F1W4</accession>
<evidence type="ECO:0000313" key="10">
    <source>
        <dbReference type="EMBL" id="ACO32592.1"/>
    </source>
</evidence>
<dbReference type="HOGENOM" id="CLU_009433_1_0_0"/>
<dbReference type="NCBIfam" id="TIGR03434">
    <property type="entry name" value="ADOP"/>
    <property type="match status" value="1"/>
</dbReference>
<dbReference type="GO" id="GO:0005886">
    <property type="term" value="C:plasma membrane"/>
    <property type="evidence" value="ECO:0007669"/>
    <property type="project" value="UniProtKB-SubCell"/>
</dbReference>
<dbReference type="InterPro" id="IPR050250">
    <property type="entry name" value="Macrolide_Exporter_MacB"/>
</dbReference>
<feature type="transmembrane region" description="Helical" evidence="7">
    <location>
        <begin position="776"/>
        <end position="796"/>
    </location>
</feature>
<dbReference type="KEGG" id="aca:ACP_2509"/>
<dbReference type="EMBL" id="CP001472">
    <property type="protein sequence ID" value="ACO32592.1"/>
    <property type="molecule type" value="Genomic_DNA"/>
</dbReference>
<keyword evidence="11" id="KW-1185">Reference proteome</keyword>
<dbReference type="eggNOG" id="COG0577">
    <property type="taxonomic scope" value="Bacteria"/>
</dbReference>
<dbReference type="Pfam" id="PF12704">
    <property type="entry name" value="MacB_PCD"/>
    <property type="match status" value="2"/>
</dbReference>
<evidence type="ECO:0000256" key="1">
    <source>
        <dbReference type="ARBA" id="ARBA00004651"/>
    </source>
</evidence>
<dbReference type="RefSeq" id="WP_015897585.1">
    <property type="nucleotide sequence ID" value="NC_012483.1"/>
</dbReference>
<keyword evidence="2" id="KW-1003">Cell membrane</keyword>
<evidence type="ECO:0000256" key="7">
    <source>
        <dbReference type="SAM" id="Phobius"/>
    </source>
</evidence>
<evidence type="ECO:0000259" key="8">
    <source>
        <dbReference type="Pfam" id="PF02687"/>
    </source>
</evidence>
<dbReference type="GO" id="GO:0022857">
    <property type="term" value="F:transmembrane transporter activity"/>
    <property type="evidence" value="ECO:0007669"/>
    <property type="project" value="TreeGrafter"/>
</dbReference>
<evidence type="ECO:0000256" key="3">
    <source>
        <dbReference type="ARBA" id="ARBA00022692"/>
    </source>
</evidence>
<organism evidence="10 11">
    <name type="scientific">Acidobacterium capsulatum (strain ATCC 51196 / DSM 11244 / BCRC 80197 / JCM 7670 / NBRC 15755 / NCIMB 13165 / 161)</name>
    <dbReference type="NCBI Taxonomy" id="240015"/>
    <lineage>
        <taxon>Bacteria</taxon>
        <taxon>Pseudomonadati</taxon>
        <taxon>Acidobacteriota</taxon>
        <taxon>Terriglobia</taxon>
        <taxon>Terriglobales</taxon>
        <taxon>Acidobacteriaceae</taxon>
        <taxon>Acidobacterium</taxon>
    </lineage>
</organism>
<feature type="transmembrane region" description="Helical" evidence="7">
    <location>
        <begin position="418"/>
        <end position="437"/>
    </location>
</feature>
<feature type="transmembrane region" description="Helical" evidence="7">
    <location>
        <begin position="688"/>
        <end position="709"/>
    </location>
</feature>
<comment type="similarity">
    <text evidence="6">Belongs to the ABC-4 integral membrane protein family.</text>
</comment>
<evidence type="ECO:0000256" key="2">
    <source>
        <dbReference type="ARBA" id="ARBA00022475"/>
    </source>
</evidence>
<keyword evidence="3 7" id="KW-0812">Transmembrane</keyword>
<feature type="domain" description="ABC3 transporter permease C-terminal" evidence="8">
    <location>
        <begin position="693"/>
        <end position="806"/>
    </location>
</feature>
<feature type="domain" description="MacB-like periplasmic core" evidence="9">
    <location>
        <begin position="22"/>
        <end position="235"/>
    </location>
</feature>
<feature type="domain" description="MacB-like periplasmic core" evidence="9">
    <location>
        <begin position="476"/>
        <end position="655"/>
    </location>
</feature>
<comment type="subcellular location">
    <subcellularLocation>
        <location evidence="1">Cell membrane</location>
        <topology evidence="1">Multi-pass membrane protein</topology>
    </subcellularLocation>
</comment>